<feature type="domain" description="Acyl-CoA dehydrogenase/oxidase C-terminal" evidence="12">
    <location>
        <begin position="250"/>
        <end position="389"/>
    </location>
</feature>
<keyword evidence="6 11" id="KW-0560">Oxidoreductase</keyword>
<dbReference type="InterPro" id="IPR052033">
    <property type="entry name" value="Glutaryl-CoA_DH_mitochondrial"/>
</dbReference>
<dbReference type="Pfam" id="PF02770">
    <property type="entry name" value="Acyl-CoA_dh_M"/>
    <property type="match status" value="1"/>
</dbReference>
<dbReference type="FunFam" id="1.10.540.10:FF:000026">
    <property type="entry name" value="Acyl-CoA dehydrogenase medium chain"/>
    <property type="match status" value="1"/>
</dbReference>
<dbReference type="Gene3D" id="1.10.540.10">
    <property type="entry name" value="Acyl-CoA dehydrogenase/oxidase, N-terminal domain"/>
    <property type="match status" value="1"/>
</dbReference>
<feature type="domain" description="Acyl-CoA dehydrogenase/oxidase N-terminal" evidence="14">
    <location>
        <begin position="26"/>
        <end position="137"/>
    </location>
</feature>
<dbReference type="Proteomes" id="UP000323856">
    <property type="component" value="Unassembled WGS sequence"/>
</dbReference>
<dbReference type="GO" id="GO:0050660">
    <property type="term" value="F:flavin adenine dinucleotide binding"/>
    <property type="evidence" value="ECO:0007669"/>
    <property type="project" value="InterPro"/>
</dbReference>
<dbReference type="Gene3D" id="2.40.110.10">
    <property type="entry name" value="Butyryl-CoA Dehydrogenase, subunit A, domain 2"/>
    <property type="match status" value="1"/>
</dbReference>
<comment type="similarity">
    <text evidence="2 11">Belongs to the acyl-CoA dehydrogenase family.</text>
</comment>
<dbReference type="Gene3D" id="1.20.140.10">
    <property type="entry name" value="Butyryl-CoA Dehydrogenase, subunit A, domain 3"/>
    <property type="match status" value="1"/>
</dbReference>
<accession>A0A5B0ENW0</accession>
<dbReference type="Pfam" id="PF00441">
    <property type="entry name" value="Acyl-CoA_dh_1"/>
    <property type="match status" value="1"/>
</dbReference>
<evidence type="ECO:0000256" key="9">
    <source>
        <dbReference type="ARBA" id="ARBA00039033"/>
    </source>
</evidence>
<name>A0A5B0ENW0_9MICC</name>
<dbReference type="RefSeq" id="WP_149618775.1">
    <property type="nucleotide sequence ID" value="NZ_VOBL01000003.1"/>
</dbReference>
<dbReference type="AlphaFoldDB" id="A0A5B0ENW0"/>
<evidence type="ECO:0000256" key="1">
    <source>
        <dbReference type="ARBA" id="ARBA00001974"/>
    </source>
</evidence>
<gene>
    <name evidence="15" type="ORF">FQ154_04195</name>
</gene>
<evidence type="ECO:0000256" key="8">
    <source>
        <dbReference type="ARBA" id="ARBA00037927"/>
    </source>
</evidence>
<dbReference type="GO" id="GO:0046949">
    <property type="term" value="P:fatty-acyl-CoA biosynthetic process"/>
    <property type="evidence" value="ECO:0007669"/>
    <property type="project" value="TreeGrafter"/>
</dbReference>
<evidence type="ECO:0000256" key="7">
    <source>
        <dbReference type="ARBA" id="ARBA00037899"/>
    </source>
</evidence>
<evidence type="ECO:0000313" key="16">
    <source>
        <dbReference type="Proteomes" id="UP000323856"/>
    </source>
</evidence>
<evidence type="ECO:0000256" key="4">
    <source>
        <dbReference type="ARBA" id="ARBA00022827"/>
    </source>
</evidence>
<dbReference type="PANTHER" id="PTHR42807:SF1">
    <property type="entry name" value="GLUTARYL-COA DEHYDROGENASE, MITOCHONDRIAL"/>
    <property type="match status" value="1"/>
</dbReference>
<dbReference type="EC" id="1.3.8.6" evidence="9"/>
<keyword evidence="3 11" id="KW-0285">Flavoprotein</keyword>
<evidence type="ECO:0000256" key="11">
    <source>
        <dbReference type="RuleBase" id="RU362125"/>
    </source>
</evidence>
<dbReference type="InterPro" id="IPR046373">
    <property type="entry name" value="Acyl-CoA_Oxase/DH_mid-dom_sf"/>
</dbReference>
<dbReference type="InterPro" id="IPR006091">
    <property type="entry name" value="Acyl-CoA_Oxase/DH_mid-dom"/>
</dbReference>
<dbReference type="SUPFAM" id="SSF47203">
    <property type="entry name" value="Acyl-CoA dehydrogenase C-terminal domain-like"/>
    <property type="match status" value="1"/>
</dbReference>
<keyword evidence="5" id="KW-0809">Transit peptide</keyword>
<protein>
    <recommendedName>
        <fullName evidence="9">glutaryl-CoA dehydrogenase (ETF)</fullName>
        <ecNumber evidence="9">1.3.8.6</ecNumber>
    </recommendedName>
</protein>
<feature type="domain" description="Acyl-CoA oxidase/dehydrogenase middle" evidence="13">
    <location>
        <begin position="141"/>
        <end position="231"/>
    </location>
</feature>
<dbReference type="SUPFAM" id="SSF56645">
    <property type="entry name" value="Acyl-CoA dehydrogenase NM domain-like"/>
    <property type="match status" value="1"/>
</dbReference>
<dbReference type="InterPro" id="IPR037069">
    <property type="entry name" value="AcylCoA_DH/ox_N_sf"/>
</dbReference>
<dbReference type="InterPro" id="IPR013786">
    <property type="entry name" value="AcylCoA_DH/ox_N"/>
</dbReference>
<proteinExistence type="inferred from homology"/>
<comment type="pathway">
    <text evidence="7">Amino-acid metabolism; lysine degradation.</text>
</comment>
<organism evidence="15 16">
    <name type="scientific">Paeniglutamicibacter gangotriensis</name>
    <dbReference type="NCBI Taxonomy" id="254787"/>
    <lineage>
        <taxon>Bacteria</taxon>
        <taxon>Bacillati</taxon>
        <taxon>Actinomycetota</taxon>
        <taxon>Actinomycetes</taxon>
        <taxon>Micrococcales</taxon>
        <taxon>Micrococcaceae</taxon>
        <taxon>Paeniglutamicibacter</taxon>
    </lineage>
</organism>
<dbReference type="Pfam" id="PF02771">
    <property type="entry name" value="Acyl-CoA_dh_N"/>
    <property type="match status" value="1"/>
</dbReference>
<dbReference type="InterPro" id="IPR036250">
    <property type="entry name" value="AcylCo_DH-like_C"/>
</dbReference>
<dbReference type="PANTHER" id="PTHR42807">
    <property type="entry name" value="GLUTARYL-COA DEHYDROGENASE, MITOCHONDRIAL"/>
    <property type="match status" value="1"/>
</dbReference>
<comment type="pathway">
    <text evidence="8">Amino-acid metabolism; tryptophan metabolism.</text>
</comment>
<evidence type="ECO:0000256" key="3">
    <source>
        <dbReference type="ARBA" id="ARBA00022630"/>
    </source>
</evidence>
<dbReference type="InterPro" id="IPR006089">
    <property type="entry name" value="Acyl-CoA_DH_CS"/>
</dbReference>
<comment type="caution">
    <text evidence="15">The sequence shown here is derived from an EMBL/GenBank/DDBJ whole genome shotgun (WGS) entry which is preliminary data.</text>
</comment>
<dbReference type="EMBL" id="VOBL01000003">
    <property type="protein sequence ID" value="KAA0978959.1"/>
    <property type="molecule type" value="Genomic_DNA"/>
</dbReference>
<evidence type="ECO:0000256" key="10">
    <source>
        <dbReference type="ARBA" id="ARBA00049493"/>
    </source>
</evidence>
<evidence type="ECO:0000313" key="15">
    <source>
        <dbReference type="EMBL" id="KAA0978959.1"/>
    </source>
</evidence>
<evidence type="ECO:0000259" key="13">
    <source>
        <dbReference type="Pfam" id="PF02770"/>
    </source>
</evidence>
<comment type="catalytic activity">
    <reaction evidence="10">
        <text>glutaryl-CoA + oxidized [electron-transfer flavoprotein] + 2 H(+) = (2E)-butenoyl-CoA + reduced [electron-transfer flavoprotein] + CO2</text>
        <dbReference type="Rhea" id="RHEA:13389"/>
        <dbReference type="Rhea" id="RHEA-COMP:10685"/>
        <dbReference type="Rhea" id="RHEA-COMP:10686"/>
        <dbReference type="ChEBI" id="CHEBI:15378"/>
        <dbReference type="ChEBI" id="CHEBI:16526"/>
        <dbReference type="ChEBI" id="CHEBI:57332"/>
        <dbReference type="ChEBI" id="CHEBI:57378"/>
        <dbReference type="ChEBI" id="CHEBI:57692"/>
        <dbReference type="ChEBI" id="CHEBI:58307"/>
        <dbReference type="EC" id="1.3.8.6"/>
    </reaction>
</comment>
<comment type="cofactor">
    <cofactor evidence="1 11">
        <name>FAD</name>
        <dbReference type="ChEBI" id="CHEBI:57692"/>
    </cofactor>
</comment>
<dbReference type="InterPro" id="IPR009075">
    <property type="entry name" value="AcylCo_DH/oxidase_C"/>
</dbReference>
<dbReference type="PROSITE" id="PS00072">
    <property type="entry name" value="ACYL_COA_DH_1"/>
    <property type="match status" value="1"/>
</dbReference>
<evidence type="ECO:0000256" key="6">
    <source>
        <dbReference type="ARBA" id="ARBA00023002"/>
    </source>
</evidence>
<sequence>MTLTLNDHESHLLDPADLINFDALLSEKELALRSKVRSFVDEAIKPNIAAWYDNAHFPLEIVPEMAKLGLLGMHLKGYGCAGGTAVEYGLAGSELEAGDSGLRTFVSVQGSLAMSAIYKHGSEEQKQEWLPKMAAGEAIGCFGLTEPTAGSDPSAMKTFARRDGDDWVINGTKRWIGLANVAQVAVIWAQTDEGIRGFVVPTQSAGFKATPIEQKLSMRASIQCEIELTDVRLPGSAVLPNVVGLKGPFSCLNEARYGIIWGAMGAARDSFEDALAYSQQRMQFDKPLAGYQMTQQKLVDMAMEINKGYLLALHIGRMKDAGILDLHQISVGKLNNCREAIKIAREARTILGGNGITLEYSPLRHANNLESVRTYEGTDEVHTLILGNKLTGVPAFR</sequence>
<dbReference type="InterPro" id="IPR009100">
    <property type="entry name" value="AcylCoA_DH/oxidase_NM_dom_sf"/>
</dbReference>
<dbReference type="GO" id="GO:0004361">
    <property type="term" value="F:glutaryl-CoA dehydrogenase activity"/>
    <property type="evidence" value="ECO:0007669"/>
    <property type="project" value="UniProtKB-EC"/>
</dbReference>
<evidence type="ECO:0000259" key="14">
    <source>
        <dbReference type="Pfam" id="PF02771"/>
    </source>
</evidence>
<evidence type="ECO:0000259" key="12">
    <source>
        <dbReference type="Pfam" id="PF00441"/>
    </source>
</evidence>
<reference evidence="15 16" key="1">
    <citation type="submission" date="2019-07" db="EMBL/GenBank/DDBJ databases">
        <title>Analysis of the biochemical properties, biological activity and biotechnological potential of siderophores and biosurfactants produced by Antarctic psychrotolerant bacteria.</title>
        <authorList>
            <person name="Styczynski M."/>
            <person name="Krucon T."/>
            <person name="Decewicz P."/>
            <person name="Dziewit L."/>
        </authorList>
    </citation>
    <scope>NUCLEOTIDE SEQUENCE [LARGE SCALE GENOMIC DNA]</scope>
    <source>
        <strain evidence="15 16">ANT_H27</strain>
    </source>
</reference>
<evidence type="ECO:0000256" key="2">
    <source>
        <dbReference type="ARBA" id="ARBA00009347"/>
    </source>
</evidence>
<dbReference type="GO" id="GO:0033539">
    <property type="term" value="P:fatty acid beta-oxidation using acyl-CoA dehydrogenase"/>
    <property type="evidence" value="ECO:0007669"/>
    <property type="project" value="TreeGrafter"/>
</dbReference>
<dbReference type="GO" id="GO:0000062">
    <property type="term" value="F:fatty-acyl-CoA binding"/>
    <property type="evidence" value="ECO:0007669"/>
    <property type="project" value="TreeGrafter"/>
</dbReference>
<dbReference type="OrthoDB" id="9770681at2"/>
<keyword evidence="4 11" id="KW-0274">FAD</keyword>
<evidence type="ECO:0000256" key="5">
    <source>
        <dbReference type="ARBA" id="ARBA00022946"/>
    </source>
</evidence>